<feature type="transmembrane region" description="Helical" evidence="1">
    <location>
        <begin position="253"/>
        <end position="276"/>
    </location>
</feature>
<feature type="transmembrane region" description="Helical" evidence="1">
    <location>
        <begin position="196"/>
        <end position="216"/>
    </location>
</feature>
<keyword evidence="1" id="KW-0812">Transmembrane</keyword>
<feature type="transmembrane region" description="Helical" evidence="1">
    <location>
        <begin position="228"/>
        <end position="247"/>
    </location>
</feature>
<accession>A0A1W1XYX9</accession>
<feature type="transmembrane region" description="Helical" evidence="1">
    <location>
        <begin position="45"/>
        <end position="62"/>
    </location>
</feature>
<dbReference type="Proteomes" id="UP000192761">
    <property type="component" value="Unassembled WGS sequence"/>
</dbReference>
<feature type="transmembrane region" description="Helical" evidence="1">
    <location>
        <begin position="173"/>
        <end position="190"/>
    </location>
</feature>
<keyword evidence="3" id="KW-1185">Reference proteome</keyword>
<dbReference type="EMBL" id="FWXD01000029">
    <property type="protein sequence ID" value="SMC29074.1"/>
    <property type="molecule type" value="Genomic_DNA"/>
</dbReference>
<dbReference type="AlphaFoldDB" id="A0A1W1XYX9"/>
<feature type="transmembrane region" description="Helical" evidence="1">
    <location>
        <begin position="17"/>
        <end position="39"/>
    </location>
</feature>
<proteinExistence type="predicted"/>
<keyword evidence="1" id="KW-1133">Transmembrane helix</keyword>
<evidence type="ECO:0000313" key="3">
    <source>
        <dbReference type="Proteomes" id="UP000192761"/>
    </source>
</evidence>
<evidence type="ECO:0000256" key="1">
    <source>
        <dbReference type="SAM" id="Phobius"/>
    </source>
</evidence>
<dbReference type="RefSeq" id="WP_084092522.1">
    <property type="nucleotide sequence ID" value="NZ_FWXD01000029.1"/>
</dbReference>
<reference evidence="2 3" key="1">
    <citation type="submission" date="2017-04" db="EMBL/GenBank/DDBJ databases">
        <authorList>
            <person name="Afonso C.L."/>
            <person name="Miller P.J."/>
            <person name="Scott M.A."/>
            <person name="Spackman E."/>
            <person name="Goraichik I."/>
            <person name="Dimitrov K.M."/>
            <person name="Suarez D.L."/>
            <person name="Swayne D.E."/>
        </authorList>
    </citation>
    <scope>NUCLEOTIDE SEQUENCE [LARGE SCALE GENOMIC DNA]</scope>
    <source>
        <strain evidence="2 3">DSM 23236</strain>
    </source>
</reference>
<feature type="transmembrane region" description="Helical" evidence="1">
    <location>
        <begin position="288"/>
        <end position="307"/>
    </location>
</feature>
<dbReference type="STRING" id="1121001.SAMN02745857_03576"/>
<organism evidence="2 3">
    <name type="scientific">Andreprevotia lacus DSM 23236</name>
    <dbReference type="NCBI Taxonomy" id="1121001"/>
    <lineage>
        <taxon>Bacteria</taxon>
        <taxon>Pseudomonadati</taxon>
        <taxon>Pseudomonadota</taxon>
        <taxon>Betaproteobacteria</taxon>
        <taxon>Neisseriales</taxon>
        <taxon>Chitinibacteraceae</taxon>
        <taxon>Andreprevotia</taxon>
    </lineage>
</organism>
<evidence type="ECO:0000313" key="2">
    <source>
        <dbReference type="EMBL" id="SMC29074.1"/>
    </source>
</evidence>
<protein>
    <submittedName>
        <fullName evidence="2">Uncharacterized protein</fullName>
    </submittedName>
</protein>
<gene>
    <name evidence="2" type="ORF">SAMN02745857_03576</name>
</gene>
<sequence>MSTTPRRTLPLPLGDRLVLLFIAVLAITAAWVVGWLSSWSAGGEVVAVLFLALAGGMLWLMVRTPQLRLLDDGLQLRTGLGRFRWLAREQVHALRSQPDVAGRRLQLLDAAEKLLAEVKLPGASQQPLPGWLGELPVQQGLPELHPDVAEDRRLGSDTAARVHTLLRAQRLDLGLRIAYLLVALAGLFLPEWLWLLVAPLILVQLAMLQLGWSSAADQKNSPPLQRQTLQLLMACATFLIILSPLKPPVLFDWLPTLLCAFTLGLLGCVLLAPAQLRCWPDASRSTRMLRLAGLWLVLSMVSGGMLLQLTPQLAATPAAAPQVISIGALALPCAATRCPKVTLNLPTGPVTVTLLNPANQRLAAGQTACVQQHRTMLGMKWYEVRPAGECGFDVVQ</sequence>
<keyword evidence="1" id="KW-0472">Membrane</keyword>
<name>A0A1W1XYX9_9NEIS</name>